<dbReference type="CDD" id="cd06261">
    <property type="entry name" value="TM_PBP2"/>
    <property type="match status" value="1"/>
</dbReference>
<evidence type="ECO:0000313" key="9">
    <source>
        <dbReference type="EMBL" id="TSD55822.1"/>
    </source>
</evidence>
<evidence type="ECO:0000256" key="7">
    <source>
        <dbReference type="RuleBase" id="RU363032"/>
    </source>
</evidence>
<dbReference type="InterPro" id="IPR035906">
    <property type="entry name" value="MetI-like_sf"/>
</dbReference>
<feature type="transmembrane region" description="Helical" evidence="7">
    <location>
        <begin position="12"/>
        <end position="32"/>
    </location>
</feature>
<dbReference type="RefSeq" id="WP_143914603.1">
    <property type="nucleotide sequence ID" value="NZ_VLNT01000020.1"/>
</dbReference>
<dbReference type="AlphaFoldDB" id="A0A554RP61"/>
<organism evidence="9 10">
    <name type="scientific">Aeromicrobium piscarium</name>
    <dbReference type="NCBI Taxonomy" id="2590901"/>
    <lineage>
        <taxon>Bacteria</taxon>
        <taxon>Bacillati</taxon>
        <taxon>Actinomycetota</taxon>
        <taxon>Actinomycetes</taxon>
        <taxon>Propionibacteriales</taxon>
        <taxon>Nocardioidaceae</taxon>
        <taxon>Aeromicrobium</taxon>
    </lineage>
</organism>
<feature type="transmembrane region" description="Helical" evidence="7">
    <location>
        <begin position="183"/>
        <end position="208"/>
    </location>
</feature>
<evidence type="ECO:0000313" key="10">
    <source>
        <dbReference type="Proteomes" id="UP000316988"/>
    </source>
</evidence>
<sequence>MQLIHDPLTRRTQVVLGVVGVVGFVAVLELVIRTGLLSGEGLPLPSAVGGQVVNLLGDGEFWTQIGFTLRQWLLGLVIASVVGIILGGLMGAVPTIFSMFLLPVEILRPLPSIAVGPLLVLILGAGMLPLSLTVALACMWPILFNSMYAARAVDPVAIQTARTLHVSRAGILMQIRLPAALPFMFTGIRVAASIGLIVAVSAELLFGSGQGIGGYILVASTNASNLDGVYAATLVAGVLGVLVTGVLASIDRLAFGWKEGLAQ</sequence>
<evidence type="ECO:0000256" key="6">
    <source>
        <dbReference type="ARBA" id="ARBA00023136"/>
    </source>
</evidence>
<dbReference type="Proteomes" id="UP000316988">
    <property type="component" value="Unassembled WGS sequence"/>
</dbReference>
<dbReference type="PANTHER" id="PTHR30151:SF0">
    <property type="entry name" value="ABC TRANSPORTER PERMEASE PROTEIN MJ0413-RELATED"/>
    <property type="match status" value="1"/>
</dbReference>
<feature type="transmembrane region" description="Helical" evidence="7">
    <location>
        <begin position="117"/>
        <end position="143"/>
    </location>
</feature>
<keyword evidence="5 7" id="KW-1133">Transmembrane helix</keyword>
<keyword evidence="3" id="KW-1003">Cell membrane</keyword>
<dbReference type="OrthoDB" id="9796361at2"/>
<dbReference type="Gene3D" id="1.10.3720.10">
    <property type="entry name" value="MetI-like"/>
    <property type="match status" value="1"/>
</dbReference>
<feature type="transmembrane region" description="Helical" evidence="7">
    <location>
        <begin position="228"/>
        <end position="250"/>
    </location>
</feature>
<dbReference type="EMBL" id="VLNT01000020">
    <property type="protein sequence ID" value="TSD55822.1"/>
    <property type="molecule type" value="Genomic_DNA"/>
</dbReference>
<evidence type="ECO:0000256" key="4">
    <source>
        <dbReference type="ARBA" id="ARBA00022692"/>
    </source>
</evidence>
<dbReference type="GO" id="GO:0055085">
    <property type="term" value="P:transmembrane transport"/>
    <property type="evidence" value="ECO:0007669"/>
    <property type="project" value="InterPro"/>
</dbReference>
<reference evidence="9 10" key="1">
    <citation type="submission" date="2019-07" db="EMBL/GenBank/DDBJ databases">
        <authorList>
            <person name="Zhao L.H."/>
        </authorList>
    </citation>
    <scope>NUCLEOTIDE SEQUENCE [LARGE SCALE GENOMIC DNA]</scope>
    <source>
        <strain evidence="9 10">Co35</strain>
    </source>
</reference>
<comment type="subcellular location">
    <subcellularLocation>
        <location evidence="1 7">Cell membrane</location>
        <topology evidence="1 7">Multi-pass membrane protein</topology>
    </subcellularLocation>
</comment>
<feature type="domain" description="ABC transmembrane type-1" evidence="8">
    <location>
        <begin position="65"/>
        <end position="251"/>
    </location>
</feature>
<keyword evidence="10" id="KW-1185">Reference proteome</keyword>
<accession>A0A554RP61</accession>
<gene>
    <name evidence="9" type="ORF">FNM00_16305</name>
</gene>
<keyword evidence="2 7" id="KW-0813">Transport</keyword>
<dbReference type="InterPro" id="IPR000515">
    <property type="entry name" value="MetI-like"/>
</dbReference>
<protein>
    <submittedName>
        <fullName evidence="9">ABC transporter permease</fullName>
    </submittedName>
</protein>
<keyword evidence="6 7" id="KW-0472">Membrane</keyword>
<evidence type="ECO:0000256" key="3">
    <source>
        <dbReference type="ARBA" id="ARBA00022475"/>
    </source>
</evidence>
<keyword evidence="4 7" id="KW-0812">Transmembrane</keyword>
<dbReference type="GO" id="GO:0005886">
    <property type="term" value="C:plasma membrane"/>
    <property type="evidence" value="ECO:0007669"/>
    <property type="project" value="UniProtKB-SubCell"/>
</dbReference>
<evidence type="ECO:0000256" key="1">
    <source>
        <dbReference type="ARBA" id="ARBA00004651"/>
    </source>
</evidence>
<comment type="caution">
    <text evidence="9">The sequence shown here is derived from an EMBL/GenBank/DDBJ whole genome shotgun (WGS) entry which is preliminary data.</text>
</comment>
<name>A0A554RP61_9ACTN</name>
<dbReference type="SUPFAM" id="SSF161098">
    <property type="entry name" value="MetI-like"/>
    <property type="match status" value="1"/>
</dbReference>
<proteinExistence type="inferred from homology"/>
<evidence type="ECO:0000256" key="2">
    <source>
        <dbReference type="ARBA" id="ARBA00022448"/>
    </source>
</evidence>
<dbReference type="PANTHER" id="PTHR30151">
    <property type="entry name" value="ALKANE SULFONATE ABC TRANSPORTER-RELATED, MEMBRANE SUBUNIT"/>
    <property type="match status" value="1"/>
</dbReference>
<dbReference type="PROSITE" id="PS50928">
    <property type="entry name" value="ABC_TM1"/>
    <property type="match status" value="1"/>
</dbReference>
<feature type="transmembrane region" description="Helical" evidence="7">
    <location>
        <begin position="72"/>
        <end position="97"/>
    </location>
</feature>
<evidence type="ECO:0000259" key="8">
    <source>
        <dbReference type="PROSITE" id="PS50928"/>
    </source>
</evidence>
<dbReference type="Pfam" id="PF00528">
    <property type="entry name" value="BPD_transp_1"/>
    <property type="match status" value="1"/>
</dbReference>
<evidence type="ECO:0000256" key="5">
    <source>
        <dbReference type="ARBA" id="ARBA00022989"/>
    </source>
</evidence>
<comment type="similarity">
    <text evidence="7">Belongs to the binding-protein-dependent transport system permease family.</text>
</comment>